<dbReference type="SUPFAM" id="SSF54593">
    <property type="entry name" value="Glyoxalase/Bleomycin resistance protein/Dihydroxybiphenyl dioxygenase"/>
    <property type="match status" value="1"/>
</dbReference>
<dbReference type="InterPro" id="IPR037523">
    <property type="entry name" value="VOC_core"/>
</dbReference>
<dbReference type="EMBL" id="LJCR01002697">
    <property type="protein sequence ID" value="KPV48383.1"/>
    <property type="molecule type" value="Genomic_DNA"/>
</dbReference>
<dbReference type="Gene3D" id="3.10.180.10">
    <property type="entry name" value="2,3-Dihydroxybiphenyl 1,2-Dioxygenase, domain 1"/>
    <property type="match status" value="1"/>
</dbReference>
<evidence type="ECO:0000313" key="2">
    <source>
        <dbReference type="EMBL" id="KPV48383.1"/>
    </source>
</evidence>
<dbReference type="InterPro" id="IPR029068">
    <property type="entry name" value="Glyas_Bleomycin-R_OHBP_Dase"/>
</dbReference>
<dbReference type="PROSITE" id="PS51819">
    <property type="entry name" value="VOC"/>
    <property type="match status" value="1"/>
</dbReference>
<accession>A0A0P9F7W3</accession>
<proteinExistence type="predicted"/>
<reference evidence="2 3" key="1">
    <citation type="submission" date="2015-09" db="EMBL/GenBank/DDBJ databases">
        <title>Draft genome sequence of Kouleothrix aurantiaca JCM 19913.</title>
        <authorList>
            <person name="Hemp J."/>
        </authorList>
    </citation>
    <scope>NUCLEOTIDE SEQUENCE [LARGE SCALE GENOMIC DNA]</scope>
    <source>
        <strain evidence="2 3">COM-B</strain>
    </source>
</reference>
<protein>
    <recommendedName>
        <fullName evidence="1">VOC domain-containing protein</fullName>
    </recommendedName>
</protein>
<feature type="domain" description="VOC" evidence="1">
    <location>
        <begin position="7"/>
        <end position="120"/>
    </location>
</feature>
<organism evidence="2 3">
    <name type="scientific">Kouleothrix aurantiaca</name>
    <dbReference type="NCBI Taxonomy" id="186479"/>
    <lineage>
        <taxon>Bacteria</taxon>
        <taxon>Bacillati</taxon>
        <taxon>Chloroflexota</taxon>
        <taxon>Chloroflexia</taxon>
        <taxon>Chloroflexales</taxon>
        <taxon>Roseiflexineae</taxon>
        <taxon>Roseiflexaceae</taxon>
        <taxon>Kouleothrix</taxon>
    </lineage>
</organism>
<evidence type="ECO:0000313" key="3">
    <source>
        <dbReference type="Proteomes" id="UP000050509"/>
    </source>
</evidence>
<dbReference type="AlphaFoldDB" id="A0A0P9F7W3"/>
<dbReference type="InterPro" id="IPR041581">
    <property type="entry name" value="Glyoxalase_6"/>
</dbReference>
<keyword evidence="3" id="KW-1185">Reference proteome</keyword>
<sequence>MADRAFALAQITQAAVDIEAVVRFYNAVFDAELEPVPLQDTTVYRGTLLGTTFVVCPEELAGVQADRSRHQLSFTVPDLAGTVERALAAGGTLFDEAQAGDAAVVTVLDPDSNSIVFVEALA</sequence>
<evidence type="ECO:0000259" key="1">
    <source>
        <dbReference type="PROSITE" id="PS51819"/>
    </source>
</evidence>
<gene>
    <name evidence="2" type="ORF">SE17_38370</name>
</gene>
<dbReference type="Pfam" id="PF18029">
    <property type="entry name" value="Glyoxalase_6"/>
    <property type="match status" value="1"/>
</dbReference>
<dbReference type="CDD" id="cd06587">
    <property type="entry name" value="VOC"/>
    <property type="match status" value="1"/>
</dbReference>
<name>A0A0P9F7W3_9CHLR</name>
<comment type="caution">
    <text evidence="2">The sequence shown here is derived from an EMBL/GenBank/DDBJ whole genome shotgun (WGS) entry which is preliminary data.</text>
</comment>
<dbReference type="Proteomes" id="UP000050509">
    <property type="component" value="Unassembled WGS sequence"/>
</dbReference>